<reference evidence="3 4" key="1">
    <citation type="submission" date="2018-02" db="EMBL/GenBank/DDBJ databases">
        <title>Comparative analysis of genomes of three Brevibacillus laterosporus strains producers of potent antimicrobials isolated from silage.</title>
        <authorList>
            <person name="Kojic M."/>
            <person name="Miljkovic M."/>
            <person name="Studholme D."/>
            <person name="Filipic B."/>
        </authorList>
    </citation>
    <scope>NUCLEOTIDE SEQUENCE [LARGE SCALE GENOMIC DNA]</scope>
    <source>
        <strain evidence="3 4">BGSP11</strain>
    </source>
</reference>
<dbReference type="CDD" id="cd01130">
    <property type="entry name" value="VirB11-like_ATPase"/>
    <property type="match status" value="1"/>
</dbReference>
<dbReference type="PANTHER" id="PTHR30486">
    <property type="entry name" value="TWITCHING MOTILITY PROTEIN PILT"/>
    <property type="match status" value="1"/>
</dbReference>
<dbReference type="InterPro" id="IPR027417">
    <property type="entry name" value="P-loop_NTPase"/>
</dbReference>
<evidence type="ECO:0000313" key="3">
    <source>
        <dbReference type="EMBL" id="PPB08883.1"/>
    </source>
</evidence>
<comment type="caution">
    <text evidence="3">The sequence shown here is derived from an EMBL/GenBank/DDBJ whole genome shotgun (WGS) entry which is preliminary data.</text>
</comment>
<dbReference type="Pfam" id="PF00437">
    <property type="entry name" value="T2SSE"/>
    <property type="match status" value="1"/>
</dbReference>
<dbReference type="Gene3D" id="3.40.50.300">
    <property type="entry name" value="P-loop containing nucleotide triphosphate hydrolases"/>
    <property type="match status" value="1"/>
</dbReference>
<organism evidence="3 4">
    <name type="scientific">Brevibacillus laterosporus</name>
    <name type="common">Bacillus laterosporus</name>
    <dbReference type="NCBI Taxonomy" id="1465"/>
    <lineage>
        <taxon>Bacteria</taxon>
        <taxon>Bacillati</taxon>
        <taxon>Bacillota</taxon>
        <taxon>Bacilli</taxon>
        <taxon>Bacillales</taxon>
        <taxon>Paenibacillaceae</taxon>
        <taxon>Brevibacillus</taxon>
    </lineage>
</organism>
<evidence type="ECO:0000256" key="1">
    <source>
        <dbReference type="ARBA" id="ARBA00006611"/>
    </source>
</evidence>
<dbReference type="Proteomes" id="UP000239759">
    <property type="component" value="Unassembled WGS sequence"/>
</dbReference>
<evidence type="ECO:0000259" key="2">
    <source>
        <dbReference type="Pfam" id="PF00437"/>
    </source>
</evidence>
<dbReference type="RefSeq" id="WP_104031182.1">
    <property type="nucleotide sequence ID" value="NZ_PRKQ01000005.1"/>
</dbReference>
<sequence length="505" mass="58451">MLQSIQDKRRKAFLLGKKNKELRGSIQQVAYKQTQMEEQKRQEETPEYEKEYHIDKRNKMIVDIKEKLAEYLTENHSYELKGSMFDFKIRQKLLPIILGYIRNNKVVIAGFDEEDLTSYMLDEIAGLGPIDEIIRREGSLNEVWINGENPITKEIDIWYEKNGQKFFEEEVKFRDKKHAYEIAQKIARNGQQKFGTELPVANVRYPDGRVNLIQEPIATGGGGPYVSFRLFPKDTFKPADFLKSGSMNEEMMDFTMLAMKYGLNGLMVGATGSGKTTLLSASVDFILNTERILLMEDTEEMRLRHKYPEKHIITEECKFNSIDEQRNFDLAFLTKTALRQKPDYMIYGEVRDKAAYDMLNGANTGHKVWSTLHARSAEKAVQRLVNMVLEHGSKMGTDAIGKMIVQAVDVIYFQKKYPDNVRRVKEIIELIDFENGKPIYNTLFKFVVEGKNPDGTIRGRHYRVGKLSQECAEFLVDEFADLSLIRRFTQNPEEAPKINFGLDNY</sequence>
<dbReference type="PANTHER" id="PTHR30486:SF6">
    <property type="entry name" value="TYPE IV PILUS RETRACTATION ATPASE PILT"/>
    <property type="match status" value="1"/>
</dbReference>
<dbReference type="InterPro" id="IPR001482">
    <property type="entry name" value="T2SS/T4SS_dom"/>
</dbReference>
<proteinExistence type="inferred from homology"/>
<accession>A0AAP8QFC7</accession>
<comment type="similarity">
    <text evidence="1">Belongs to the GSP E family.</text>
</comment>
<dbReference type="Gene3D" id="3.30.450.380">
    <property type="match status" value="1"/>
</dbReference>
<gene>
    <name evidence="3" type="ORF">C4A77_06245</name>
</gene>
<dbReference type="AlphaFoldDB" id="A0AAP8QFC7"/>
<protein>
    <submittedName>
        <fullName evidence="3">CpaF family protein</fullName>
    </submittedName>
</protein>
<dbReference type="SUPFAM" id="SSF52540">
    <property type="entry name" value="P-loop containing nucleoside triphosphate hydrolases"/>
    <property type="match status" value="1"/>
</dbReference>
<feature type="domain" description="Bacterial type II secretion system protein E" evidence="2">
    <location>
        <begin position="156"/>
        <end position="415"/>
    </location>
</feature>
<dbReference type="EMBL" id="PRKQ01000005">
    <property type="protein sequence ID" value="PPB08883.1"/>
    <property type="molecule type" value="Genomic_DNA"/>
</dbReference>
<name>A0AAP8QFC7_BRELA</name>
<evidence type="ECO:0000313" key="4">
    <source>
        <dbReference type="Proteomes" id="UP000239759"/>
    </source>
</evidence>
<dbReference type="InterPro" id="IPR050921">
    <property type="entry name" value="T4SS_GSP_E_ATPase"/>
</dbReference>
<dbReference type="GO" id="GO:0016887">
    <property type="term" value="F:ATP hydrolysis activity"/>
    <property type="evidence" value="ECO:0007669"/>
    <property type="project" value="InterPro"/>
</dbReference>